<dbReference type="EMBL" id="CH473970">
    <property type="protein sequence ID" value="EDM09024.1"/>
    <property type="molecule type" value="Genomic_DNA"/>
</dbReference>
<evidence type="ECO:0000313" key="1">
    <source>
        <dbReference type="EMBL" id="EDM09024.1"/>
    </source>
</evidence>
<sequence>MLHSTRNLKVKHPGWRSLHQRPTVADYTLDKYLLIHWFLPGLVLPRIKLSAQWLQYRAIGCLSFHLQGTRASEVRPVVLWPRIAQDLCSMLDRPPLPGCCV</sequence>
<evidence type="ECO:0000313" key="2">
    <source>
        <dbReference type="Proteomes" id="UP000234681"/>
    </source>
</evidence>
<proteinExistence type="predicted"/>
<reference evidence="1 2" key="1">
    <citation type="submission" date="2005-09" db="EMBL/GenBank/DDBJ databases">
        <authorList>
            <person name="Mural R.J."/>
            <person name="Li P.W."/>
            <person name="Adams M.D."/>
            <person name="Amanatides P.G."/>
            <person name="Baden-Tillson H."/>
            <person name="Barnstead M."/>
            <person name="Chin S.H."/>
            <person name="Dew I."/>
            <person name="Evans C.A."/>
            <person name="Ferriera S."/>
            <person name="Flanigan M."/>
            <person name="Fosler C."/>
            <person name="Glodek A."/>
            <person name="Gu Z."/>
            <person name="Holt R.A."/>
            <person name="Jennings D."/>
            <person name="Kraft C.L."/>
            <person name="Lu F."/>
            <person name="Nguyen T."/>
            <person name="Nusskern D.R."/>
            <person name="Pfannkoch C.M."/>
            <person name="Sitter C."/>
            <person name="Sutton G.G."/>
            <person name="Venter J.C."/>
            <person name="Wang Z."/>
            <person name="Woodage T."/>
            <person name="Zheng X.H."/>
            <person name="Zhong F."/>
        </authorList>
    </citation>
    <scope>NUCLEOTIDE SEQUENCE [LARGE SCALE GENOMIC DNA]</scope>
    <source>
        <strain>BN</strain>
        <strain evidence="2">Sprague-Dawley</strain>
    </source>
</reference>
<dbReference type="Proteomes" id="UP000234681">
    <property type="component" value="Chromosome 16"/>
</dbReference>
<dbReference type="AlphaFoldDB" id="A6IW48"/>
<organism evidence="1 2">
    <name type="scientific">Rattus norvegicus</name>
    <name type="common">Rat</name>
    <dbReference type="NCBI Taxonomy" id="10116"/>
    <lineage>
        <taxon>Eukaryota</taxon>
        <taxon>Metazoa</taxon>
        <taxon>Chordata</taxon>
        <taxon>Craniata</taxon>
        <taxon>Vertebrata</taxon>
        <taxon>Euteleostomi</taxon>
        <taxon>Mammalia</taxon>
        <taxon>Eutheria</taxon>
        <taxon>Euarchontoglires</taxon>
        <taxon>Glires</taxon>
        <taxon>Rodentia</taxon>
        <taxon>Myomorpha</taxon>
        <taxon>Muroidea</taxon>
        <taxon>Muridae</taxon>
        <taxon>Murinae</taxon>
        <taxon>Rattus</taxon>
    </lineage>
</organism>
<name>A6IW48_RAT</name>
<accession>A6IW48</accession>
<gene>
    <name evidence="1" type="ORF">rCG_42975</name>
</gene>
<protein>
    <submittedName>
        <fullName evidence="1">RCG42975</fullName>
    </submittedName>
</protein>